<dbReference type="AlphaFoldDB" id="A0A0K1EQW6"/>
<sequence length="547" mass="57828">MGGALHLGSGTTLGRYELVLKVASGGMGEVWAARLKREHGYQQLFAIKVLRPELAEDPALQRMFLDEAEVAARIRHPNVVQGVDRGQYRGTPYLVMEWVAGEPLSAALRGAAGRPAPALVAARIAYQICAGLESAHELCDDDGRPLGLVHCDVSPENVLITSEGLVRLVDFGVALYGGPPLSERSGLIPIEAWVAAPPSSGQRGELRGKAPYMAPEHILGAPSDRRADLFAVGILLYEMLAGTHPFLADDDQITMTRIASDYPLAPISSRPRARLRVPAPSGPPVPPALEHVVLSALARAPERRFQTAGALMQALDEAVPGAALPSSDHAVAQWLHEVLGEALQLRARKLREALEAVEHQPRDRRRMPRCGSPSDVEPCVYTLAVTSTEASGVFPSASGIFPSPVRSRAVALERVGGVERAESAVEAPPESRREGPVSRGARAGTAMVVAAVTCALFGSATTGDSNIPPPALDRDPPSSREGGAPRSAARPSLDSPFRPATHTLTAPAHPAARPLRDGVAPQGADSAVSREESLEEVEPRGRALAAP</sequence>
<dbReference type="InterPro" id="IPR008266">
    <property type="entry name" value="Tyr_kinase_AS"/>
</dbReference>
<dbReference type="OrthoDB" id="9801841at2"/>
<dbReference type="EMBL" id="CP012159">
    <property type="protein sequence ID" value="AKT43231.1"/>
    <property type="molecule type" value="Genomic_DNA"/>
</dbReference>
<feature type="region of interest" description="Disordered" evidence="5">
    <location>
        <begin position="459"/>
        <end position="547"/>
    </location>
</feature>
<gene>
    <name evidence="7" type="ORF">CMC5_074620</name>
</gene>
<dbReference type="Gene3D" id="3.30.200.20">
    <property type="entry name" value="Phosphorylase Kinase, domain 1"/>
    <property type="match status" value="1"/>
</dbReference>
<keyword evidence="4" id="KW-0067">ATP-binding</keyword>
<dbReference type="PANTHER" id="PTHR43289">
    <property type="entry name" value="MITOGEN-ACTIVATED PROTEIN KINASE KINASE KINASE 20-RELATED"/>
    <property type="match status" value="1"/>
</dbReference>
<dbReference type="RefSeq" id="WP_050434733.1">
    <property type="nucleotide sequence ID" value="NZ_CP012159.1"/>
</dbReference>
<evidence type="ECO:0000256" key="1">
    <source>
        <dbReference type="ARBA" id="ARBA00022679"/>
    </source>
</evidence>
<evidence type="ECO:0000256" key="5">
    <source>
        <dbReference type="SAM" id="MobiDB-lite"/>
    </source>
</evidence>
<dbReference type="CDD" id="cd14014">
    <property type="entry name" value="STKc_PknB_like"/>
    <property type="match status" value="1"/>
</dbReference>
<feature type="compositionally biased region" description="Basic and acidic residues" evidence="5">
    <location>
        <begin position="418"/>
        <end position="436"/>
    </location>
</feature>
<organism evidence="7 8">
    <name type="scientific">Chondromyces crocatus</name>
    <dbReference type="NCBI Taxonomy" id="52"/>
    <lineage>
        <taxon>Bacteria</taxon>
        <taxon>Pseudomonadati</taxon>
        <taxon>Myxococcota</taxon>
        <taxon>Polyangia</taxon>
        <taxon>Polyangiales</taxon>
        <taxon>Polyangiaceae</taxon>
        <taxon>Chondromyces</taxon>
    </lineage>
</organism>
<proteinExistence type="predicted"/>
<evidence type="ECO:0000256" key="4">
    <source>
        <dbReference type="ARBA" id="ARBA00022840"/>
    </source>
</evidence>
<dbReference type="KEGG" id="ccro:CMC5_074620"/>
<dbReference type="STRING" id="52.CMC5_074620"/>
<evidence type="ECO:0000313" key="7">
    <source>
        <dbReference type="EMBL" id="AKT43231.1"/>
    </source>
</evidence>
<dbReference type="InterPro" id="IPR011009">
    <property type="entry name" value="Kinase-like_dom_sf"/>
</dbReference>
<evidence type="ECO:0000256" key="3">
    <source>
        <dbReference type="ARBA" id="ARBA00022777"/>
    </source>
</evidence>
<dbReference type="PROSITE" id="PS00109">
    <property type="entry name" value="PROTEIN_KINASE_TYR"/>
    <property type="match status" value="1"/>
</dbReference>
<evidence type="ECO:0000259" key="6">
    <source>
        <dbReference type="PROSITE" id="PS50011"/>
    </source>
</evidence>
<dbReference type="Pfam" id="PF00069">
    <property type="entry name" value="Pkinase"/>
    <property type="match status" value="1"/>
</dbReference>
<feature type="compositionally biased region" description="Low complexity" evidence="5">
    <location>
        <begin position="498"/>
        <end position="513"/>
    </location>
</feature>
<feature type="compositionally biased region" description="Basic and acidic residues" evidence="5">
    <location>
        <begin position="528"/>
        <end position="541"/>
    </location>
</feature>
<keyword evidence="1" id="KW-0808">Transferase</keyword>
<accession>A0A0K1EQW6</accession>
<dbReference type="InterPro" id="IPR000719">
    <property type="entry name" value="Prot_kinase_dom"/>
</dbReference>
<dbReference type="Gene3D" id="1.10.510.10">
    <property type="entry name" value="Transferase(Phosphotransferase) domain 1"/>
    <property type="match status" value="1"/>
</dbReference>
<name>A0A0K1EQW6_CHOCO</name>
<reference evidence="7 8" key="1">
    <citation type="submission" date="2015-07" db="EMBL/GenBank/DDBJ databases">
        <title>Genome analysis of myxobacterium Chondromyces crocatus Cm c5 reveals a high potential for natural compound synthesis and the genetic basis for the loss of fruiting body formation.</title>
        <authorList>
            <person name="Zaburannyi N."/>
            <person name="Bunk B."/>
            <person name="Maier J."/>
            <person name="Overmann J."/>
            <person name="Mueller R."/>
        </authorList>
    </citation>
    <scope>NUCLEOTIDE SEQUENCE [LARGE SCALE GENOMIC DNA]</scope>
    <source>
        <strain evidence="7 8">Cm c5</strain>
    </source>
</reference>
<dbReference type="SUPFAM" id="SSF56112">
    <property type="entry name" value="Protein kinase-like (PK-like)"/>
    <property type="match status" value="1"/>
</dbReference>
<dbReference type="PANTHER" id="PTHR43289:SF6">
    <property type="entry name" value="SERINE_THREONINE-PROTEIN KINASE NEKL-3"/>
    <property type="match status" value="1"/>
</dbReference>
<dbReference type="GO" id="GO:0005524">
    <property type="term" value="F:ATP binding"/>
    <property type="evidence" value="ECO:0007669"/>
    <property type="project" value="UniProtKB-KW"/>
</dbReference>
<feature type="region of interest" description="Disordered" evidence="5">
    <location>
        <begin position="418"/>
        <end position="441"/>
    </location>
</feature>
<evidence type="ECO:0000256" key="2">
    <source>
        <dbReference type="ARBA" id="ARBA00022741"/>
    </source>
</evidence>
<feature type="domain" description="Protein kinase" evidence="6">
    <location>
        <begin position="16"/>
        <end position="319"/>
    </location>
</feature>
<evidence type="ECO:0000313" key="8">
    <source>
        <dbReference type="Proteomes" id="UP000067626"/>
    </source>
</evidence>
<dbReference type="GO" id="GO:0004674">
    <property type="term" value="F:protein serine/threonine kinase activity"/>
    <property type="evidence" value="ECO:0007669"/>
    <property type="project" value="TreeGrafter"/>
</dbReference>
<dbReference type="Proteomes" id="UP000067626">
    <property type="component" value="Chromosome"/>
</dbReference>
<dbReference type="PROSITE" id="PS50011">
    <property type="entry name" value="PROTEIN_KINASE_DOM"/>
    <property type="match status" value="1"/>
</dbReference>
<protein>
    <recommendedName>
        <fullName evidence="6">Protein kinase domain-containing protein</fullName>
    </recommendedName>
</protein>
<keyword evidence="2" id="KW-0547">Nucleotide-binding</keyword>
<keyword evidence="8" id="KW-1185">Reference proteome</keyword>
<keyword evidence="3" id="KW-0418">Kinase</keyword>